<sequence length="409" mass="45138">MTEVPAWAVRLRAERRNRLWSQKDMALELVRVADERMRVRLPSRESIVRRIRSYEAGEHQPDDPYRMLYCRALGLDEGELFGDHAGDPLDDEIEALELARRVAVSDVGSGTLEQLERAVDDLAVAYPGTPPALLLDRTKRHLSYVARLIDAKKTLAEHRRLLVVGGWLSLLAATCHIDLRQFVAAGARLRTAAQLAAHAEHPEIAAWCLETSAWQSLTAGDYRHALDLSLGAQRVAPRGSSAYIQATAQEGRVWARLGAGPETRDALDRVARMISPLPVPDRPEHHYRYDPAKSEAYVATTLSWLGDPAAEPYARQVLARLESVSDGPPHPRRAVSARLDLALALLAADQPDEAGDLALTAVTSGLLVPSQYWRAQEVITSVEARHLPEAVELREAYLELCGPSQEGPA</sequence>
<dbReference type="CDD" id="cd00093">
    <property type="entry name" value="HTH_XRE"/>
    <property type="match status" value="1"/>
</dbReference>
<reference evidence="1" key="1">
    <citation type="submission" date="2021-01" db="EMBL/GenBank/DDBJ databases">
        <title>Whole genome shotgun sequence of Planobispora takensis NBRC 109077.</title>
        <authorList>
            <person name="Komaki H."/>
            <person name="Tamura T."/>
        </authorList>
    </citation>
    <scope>NUCLEOTIDE SEQUENCE</scope>
    <source>
        <strain evidence="1">NBRC 109077</strain>
    </source>
</reference>
<keyword evidence="2" id="KW-1185">Reference proteome</keyword>
<dbReference type="AlphaFoldDB" id="A0A8J3T110"/>
<dbReference type="EMBL" id="BOOK01000031">
    <property type="protein sequence ID" value="GII02298.1"/>
    <property type="molecule type" value="Genomic_DNA"/>
</dbReference>
<dbReference type="InterPro" id="IPR001387">
    <property type="entry name" value="Cro/C1-type_HTH"/>
</dbReference>
<proteinExistence type="predicted"/>
<evidence type="ECO:0000313" key="2">
    <source>
        <dbReference type="Proteomes" id="UP000634476"/>
    </source>
</evidence>
<accession>A0A8J3T110</accession>
<organism evidence="1 2">
    <name type="scientific">Planobispora takensis</name>
    <dbReference type="NCBI Taxonomy" id="1367882"/>
    <lineage>
        <taxon>Bacteria</taxon>
        <taxon>Bacillati</taxon>
        <taxon>Actinomycetota</taxon>
        <taxon>Actinomycetes</taxon>
        <taxon>Streptosporangiales</taxon>
        <taxon>Streptosporangiaceae</taxon>
        <taxon>Planobispora</taxon>
    </lineage>
</organism>
<name>A0A8J3T110_9ACTN</name>
<comment type="caution">
    <text evidence="1">The sequence shown here is derived from an EMBL/GenBank/DDBJ whole genome shotgun (WGS) entry which is preliminary data.</text>
</comment>
<dbReference type="Proteomes" id="UP000634476">
    <property type="component" value="Unassembled WGS sequence"/>
</dbReference>
<protein>
    <submittedName>
        <fullName evidence="1">Uncharacterized protein</fullName>
    </submittedName>
</protein>
<dbReference type="RefSeq" id="WP_203876637.1">
    <property type="nucleotide sequence ID" value="NZ_BOOK01000031.1"/>
</dbReference>
<gene>
    <name evidence="1" type="ORF">Pta02_43060</name>
</gene>
<evidence type="ECO:0000313" key="1">
    <source>
        <dbReference type="EMBL" id="GII02298.1"/>
    </source>
</evidence>